<name>H1S238_9BURK</name>
<dbReference type="PATRIC" id="fig|1127483.3.peg.1748"/>
<comment type="caution">
    <text evidence="2">The sequence shown here is derived from an EMBL/GenBank/DDBJ whole genome shotgun (WGS) entry which is preliminary data.</text>
</comment>
<reference evidence="2 3" key="1">
    <citation type="journal article" date="2012" name="J. Bacteriol.">
        <title>De Novo Genome Project of Cupriavidus basilensis OR16.</title>
        <authorList>
            <person name="Cserhati M."/>
            <person name="Kriszt B."/>
            <person name="Szoboszlay S."/>
            <person name="Toth A."/>
            <person name="Szabo I."/>
            <person name="Tancsics A."/>
            <person name="Nagy I."/>
            <person name="Horvath B."/>
            <person name="Nagy I."/>
            <person name="Kukolya J."/>
        </authorList>
    </citation>
    <scope>NUCLEOTIDE SEQUENCE [LARGE SCALE GENOMIC DNA]</scope>
    <source>
        <strain evidence="2 3">OR16</strain>
    </source>
</reference>
<evidence type="ECO:0000313" key="3">
    <source>
        <dbReference type="Proteomes" id="UP000005808"/>
    </source>
</evidence>
<gene>
    <name evidence="2" type="ORF">OR16_08732</name>
</gene>
<evidence type="ECO:0000313" key="2">
    <source>
        <dbReference type="EMBL" id="EHP43404.1"/>
    </source>
</evidence>
<accession>H1S238</accession>
<dbReference type="EMBL" id="AHJE01000019">
    <property type="protein sequence ID" value="EHP43404.1"/>
    <property type="molecule type" value="Genomic_DNA"/>
</dbReference>
<organism evidence="2 3">
    <name type="scientific">Cupriavidus basilensis OR16</name>
    <dbReference type="NCBI Taxonomy" id="1127483"/>
    <lineage>
        <taxon>Bacteria</taxon>
        <taxon>Pseudomonadati</taxon>
        <taxon>Pseudomonadota</taxon>
        <taxon>Betaproteobacteria</taxon>
        <taxon>Burkholderiales</taxon>
        <taxon>Burkholderiaceae</taxon>
        <taxon>Cupriavidus</taxon>
    </lineage>
</organism>
<evidence type="ECO:0000256" key="1">
    <source>
        <dbReference type="SAM" id="MobiDB-lite"/>
    </source>
</evidence>
<dbReference type="Proteomes" id="UP000005808">
    <property type="component" value="Unassembled WGS sequence"/>
</dbReference>
<feature type="region of interest" description="Disordered" evidence="1">
    <location>
        <begin position="64"/>
        <end position="85"/>
    </location>
</feature>
<feature type="compositionally biased region" description="Basic residues" evidence="1">
    <location>
        <begin position="75"/>
        <end position="85"/>
    </location>
</feature>
<sequence length="85" mass="9000">MHGNHVEADAVQETNVGKKVAEVIIEVPEQAGVKRCYGIVGDTLNLIADNSPEGKLFAPCAAAEDNKGAPPFSRSARRSPRVAET</sequence>
<protein>
    <submittedName>
        <fullName evidence="2">Pyruvate dehydrogenase</fullName>
    </submittedName>
</protein>
<keyword evidence="2" id="KW-0670">Pyruvate</keyword>
<dbReference type="AlphaFoldDB" id="H1S238"/>
<proteinExistence type="predicted"/>